<evidence type="ECO:0000256" key="2">
    <source>
        <dbReference type="ARBA" id="ARBA00008550"/>
    </source>
</evidence>
<dbReference type="Pfam" id="PF19038">
    <property type="entry name" value="Fuz_longin_3"/>
    <property type="match status" value="1"/>
</dbReference>
<comment type="caution">
    <text evidence="8">The sequence shown here is derived from an EMBL/GenBank/DDBJ whole genome shotgun (WGS) entry which is preliminary data.</text>
</comment>
<dbReference type="InterPro" id="IPR043970">
    <property type="entry name" value="FUZ/MON1/HPS1_longin_3"/>
</dbReference>
<protein>
    <recommendedName>
        <fullName evidence="10">Fuzzy</fullName>
    </recommendedName>
</protein>
<keyword evidence="9" id="KW-1185">Reference proteome</keyword>
<evidence type="ECO:0008006" key="10">
    <source>
        <dbReference type="Google" id="ProtNLM"/>
    </source>
</evidence>
<evidence type="ECO:0000256" key="4">
    <source>
        <dbReference type="ARBA" id="ARBA00023212"/>
    </source>
</evidence>
<keyword evidence="3" id="KW-0963">Cytoplasm</keyword>
<evidence type="ECO:0000259" key="6">
    <source>
        <dbReference type="Pfam" id="PF19037"/>
    </source>
</evidence>
<dbReference type="Pfam" id="PF19036">
    <property type="entry name" value="Fuz_longin_1"/>
    <property type="match status" value="1"/>
</dbReference>
<evidence type="ECO:0000259" key="5">
    <source>
        <dbReference type="Pfam" id="PF19036"/>
    </source>
</evidence>
<dbReference type="PANTHER" id="PTHR13559:SF1">
    <property type="entry name" value="PROTEIN FUZZY HOMOLOG"/>
    <property type="match status" value="1"/>
</dbReference>
<reference evidence="8" key="1">
    <citation type="journal article" date="2023" name="Mol. Biol. Evol.">
        <title>Third-Generation Sequencing Reveals the Adaptive Role of the Epigenome in Three Deep-Sea Polychaetes.</title>
        <authorList>
            <person name="Perez M."/>
            <person name="Aroh O."/>
            <person name="Sun Y."/>
            <person name="Lan Y."/>
            <person name="Juniper S.K."/>
            <person name="Young C.R."/>
            <person name="Angers B."/>
            <person name="Qian P.Y."/>
        </authorList>
    </citation>
    <scope>NUCLEOTIDE SEQUENCE</scope>
    <source>
        <strain evidence="8">P08H-3</strain>
    </source>
</reference>
<dbReference type="AlphaFoldDB" id="A0AAD9N3E3"/>
<comment type="subcellular location">
    <subcellularLocation>
        <location evidence="1">Cytoplasm</location>
        <location evidence="1">Cytoskeleton</location>
    </subcellularLocation>
</comment>
<dbReference type="GO" id="GO:0016192">
    <property type="term" value="P:vesicle-mediated transport"/>
    <property type="evidence" value="ECO:0007669"/>
    <property type="project" value="InterPro"/>
</dbReference>
<keyword evidence="4" id="KW-0206">Cytoskeleton</keyword>
<feature type="domain" description="FUZ/MON1/HPS1 first Longin" evidence="5">
    <location>
        <begin position="7"/>
        <end position="109"/>
    </location>
</feature>
<gene>
    <name evidence="8" type="ORF">LSH36_280g03034</name>
</gene>
<dbReference type="Proteomes" id="UP001208570">
    <property type="component" value="Unassembled WGS sequence"/>
</dbReference>
<feature type="domain" description="FUZ/MON1/HPS1 second Longin" evidence="6">
    <location>
        <begin position="148"/>
        <end position="204"/>
    </location>
</feature>
<comment type="similarity">
    <text evidence="2">Belongs to the fuzzy family.</text>
</comment>
<dbReference type="GO" id="GO:0005856">
    <property type="term" value="C:cytoskeleton"/>
    <property type="evidence" value="ECO:0007669"/>
    <property type="project" value="UniProtKB-SubCell"/>
</dbReference>
<evidence type="ECO:0000256" key="1">
    <source>
        <dbReference type="ARBA" id="ARBA00004245"/>
    </source>
</evidence>
<dbReference type="InterPro" id="IPR043972">
    <property type="entry name" value="FUZ/MON1/HPS1_longin_1"/>
</dbReference>
<organism evidence="8 9">
    <name type="scientific">Paralvinella palmiformis</name>
    <dbReference type="NCBI Taxonomy" id="53620"/>
    <lineage>
        <taxon>Eukaryota</taxon>
        <taxon>Metazoa</taxon>
        <taxon>Spiralia</taxon>
        <taxon>Lophotrochozoa</taxon>
        <taxon>Annelida</taxon>
        <taxon>Polychaeta</taxon>
        <taxon>Sedentaria</taxon>
        <taxon>Canalipalpata</taxon>
        <taxon>Terebellida</taxon>
        <taxon>Terebelliformia</taxon>
        <taxon>Alvinellidae</taxon>
        <taxon>Paralvinella</taxon>
    </lineage>
</organism>
<evidence type="ECO:0000259" key="7">
    <source>
        <dbReference type="Pfam" id="PF19038"/>
    </source>
</evidence>
<dbReference type="PANTHER" id="PTHR13559">
    <property type="entry name" value="INTRACELLULAR TRAFFIC PROTEIN-RELATED"/>
    <property type="match status" value="1"/>
</dbReference>
<dbReference type="GO" id="GO:1905515">
    <property type="term" value="P:non-motile cilium assembly"/>
    <property type="evidence" value="ECO:0007669"/>
    <property type="project" value="TreeGrafter"/>
</dbReference>
<feature type="domain" description="FUZ/MON1/HPS1 third Longin" evidence="7">
    <location>
        <begin position="235"/>
        <end position="365"/>
    </location>
</feature>
<proteinExistence type="inferred from homology"/>
<dbReference type="InterPro" id="IPR026069">
    <property type="entry name" value="Fuzzy"/>
</dbReference>
<accession>A0AAD9N3E3</accession>
<evidence type="ECO:0000313" key="9">
    <source>
        <dbReference type="Proteomes" id="UP001208570"/>
    </source>
</evidence>
<dbReference type="Pfam" id="PF19037">
    <property type="entry name" value="Fuz_longin_2"/>
    <property type="match status" value="1"/>
</dbReference>
<sequence>MRRTELVGLPFPILGSLNGVHMFCRSHGVDLTSTATDNRKIVWKDYHNSLSLVVIGNQDGSSDVHMTTLLDLIFNAMVLLYGLEDATNIKHVERFKREIKVCYKLIDRLLGHSPSPTFGDLSRTVDVISAPENVVLQSYIDAFAEAADSPYGCLLIAGKVAVATDTWWTMSSTELVLLPMLVLSLPQTTSQDIPIFLPDISPTIERFWSPAIESLRSLCRLHPRNFPLNISLDANILGFVIINSSSHKCLCSVFPHTEGASHRQKANKLLLCATDRHRVLQSFYKSVMGHVWPAASPSHTSQDNVRDLHSRLTDNVQETYICTENYKCYVLHNSSYYLFVLYSTTIPTYAMRSVTEKTFNILLKDKNINV</sequence>
<dbReference type="EMBL" id="JAODUP010000280">
    <property type="protein sequence ID" value="KAK2153983.1"/>
    <property type="molecule type" value="Genomic_DNA"/>
</dbReference>
<dbReference type="InterPro" id="IPR043971">
    <property type="entry name" value="FUZ/MON1/HPS1_longin_2"/>
</dbReference>
<evidence type="ECO:0000313" key="8">
    <source>
        <dbReference type="EMBL" id="KAK2153983.1"/>
    </source>
</evidence>
<evidence type="ECO:0000256" key="3">
    <source>
        <dbReference type="ARBA" id="ARBA00022490"/>
    </source>
</evidence>
<name>A0AAD9N3E3_9ANNE</name>